<evidence type="ECO:0000256" key="1">
    <source>
        <dbReference type="SAM" id="MobiDB-lite"/>
    </source>
</evidence>
<dbReference type="InterPro" id="IPR011990">
    <property type="entry name" value="TPR-like_helical_dom_sf"/>
</dbReference>
<reference evidence="2 3" key="1">
    <citation type="submission" date="2023-08" db="EMBL/GenBank/DDBJ databases">
        <title>Black Yeasts Isolated from many extreme environments.</title>
        <authorList>
            <person name="Coleine C."/>
            <person name="Stajich J.E."/>
            <person name="Selbmann L."/>
        </authorList>
    </citation>
    <scope>NUCLEOTIDE SEQUENCE [LARGE SCALE GENOMIC DNA]</scope>
    <source>
        <strain evidence="2 3">CCFEE 5885</strain>
    </source>
</reference>
<dbReference type="Proteomes" id="UP001345013">
    <property type="component" value="Unassembled WGS sequence"/>
</dbReference>
<dbReference type="Gene3D" id="1.25.40.10">
    <property type="entry name" value="Tetratricopeptide repeat domain"/>
    <property type="match status" value="1"/>
</dbReference>
<proteinExistence type="predicted"/>
<protein>
    <submittedName>
        <fullName evidence="2">Uncharacterized protein</fullName>
    </submittedName>
</protein>
<gene>
    <name evidence="2" type="ORF">LTR24_005454</name>
</gene>
<evidence type="ECO:0000313" key="2">
    <source>
        <dbReference type="EMBL" id="KAK5092203.1"/>
    </source>
</evidence>
<feature type="region of interest" description="Disordered" evidence="1">
    <location>
        <begin position="181"/>
        <end position="211"/>
    </location>
</feature>
<keyword evidence="3" id="KW-1185">Reference proteome</keyword>
<name>A0ABR0K9C4_9EURO</name>
<sequence>MSARPKALLKHAKAKKKKEQVLEDADDYLAAAVDNEDAVGKHRAGDPLKSLRFARRAIELYKEGLSKWPRNLDLAYNKARLELEIATHPLLAKCLDVPIIDVLYQSLRSHEYALSLDQDNADALFNAGQVLTSIAEHVAKDDDASDTEALNYLQQALEYQDRCLLLQKDNYAETQRIHDKATGQEFESDDDDGGAKVDSGTTTTYEDREEQEHWFSVVEPVTANTLVDTILAQLSTLTTLCSILNGTLDAPGSSSVSLSWVEACSTNLNDMLEIMTKTEDITFRANEIALVKAIFAGNLLELGFRSRSIDISAYKNELEKAFDVPDIESSADAQVAYARSLLALNGAVGDISTNIPSELDTQSYANARWNALSKAQKLLTTAARISTSDTETLAMTHMLRGDTSLLLFALSYPPMSFAQAMANAPQLLKNAEVFYRNANKLLSSLWQEGQEEQAAAALRGGVVEVLQSQPSNASNMAATEKILLSASKGKSDEWRRGHLQDMIDEGLVRAEVFGMT</sequence>
<dbReference type="SUPFAM" id="SSF48452">
    <property type="entry name" value="TPR-like"/>
    <property type="match status" value="1"/>
</dbReference>
<evidence type="ECO:0000313" key="3">
    <source>
        <dbReference type="Proteomes" id="UP001345013"/>
    </source>
</evidence>
<accession>A0ABR0K9C4</accession>
<comment type="caution">
    <text evidence="2">The sequence shown here is derived from an EMBL/GenBank/DDBJ whole genome shotgun (WGS) entry which is preliminary data.</text>
</comment>
<organism evidence="2 3">
    <name type="scientific">Lithohypha guttulata</name>
    <dbReference type="NCBI Taxonomy" id="1690604"/>
    <lineage>
        <taxon>Eukaryota</taxon>
        <taxon>Fungi</taxon>
        <taxon>Dikarya</taxon>
        <taxon>Ascomycota</taxon>
        <taxon>Pezizomycotina</taxon>
        <taxon>Eurotiomycetes</taxon>
        <taxon>Chaetothyriomycetidae</taxon>
        <taxon>Chaetothyriales</taxon>
        <taxon>Trichomeriaceae</taxon>
        <taxon>Lithohypha</taxon>
    </lineage>
</organism>
<dbReference type="EMBL" id="JAVRRG010000062">
    <property type="protein sequence ID" value="KAK5092203.1"/>
    <property type="molecule type" value="Genomic_DNA"/>
</dbReference>